<protein>
    <recommendedName>
        <fullName evidence="4">DUF805 domain-containing protein</fullName>
    </recommendedName>
</protein>
<organism evidence="2 3">
    <name type="scientific">Tropicimonas aquimaris</name>
    <dbReference type="NCBI Taxonomy" id="914152"/>
    <lineage>
        <taxon>Bacteria</taxon>
        <taxon>Pseudomonadati</taxon>
        <taxon>Pseudomonadota</taxon>
        <taxon>Alphaproteobacteria</taxon>
        <taxon>Rhodobacterales</taxon>
        <taxon>Roseobacteraceae</taxon>
        <taxon>Tropicimonas</taxon>
    </lineage>
</organism>
<proteinExistence type="predicted"/>
<name>A0ABW3IXL9_9RHOB</name>
<sequence length="114" mass="12643">MVEDRREQMKSRRTIACQWVLRIVGVLYLFALALLLIGTFGLFGQERDPLAGVFLMPLGLPWVLWVDGFPEVLLPWLAAMAPVLNLAILTLLCRFVHGGNAPEKQLNEGGPDAS</sequence>
<dbReference type="Proteomes" id="UP001597108">
    <property type="component" value="Unassembled WGS sequence"/>
</dbReference>
<keyword evidence="1" id="KW-0812">Transmembrane</keyword>
<evidence type="ECO:0000256" key="1">
    <source>
        <dbReference type="SAM" id="Phobius"/>
    </source>
</evidence>
<accession>A0ABW3IXL9</accession>
<gene>
    <name evidence="2" type="ORF">ACFQ2S_23230</name>
</gene>
<reference evidence="3" key="1">
    <citation type="journal article" date="2019" name="Int. J. Syst. Evol. Microbiol.">
        <title>The Global Catalogue of Microorganisms (GCM) 10K type strain sequencing project: providing services to taxonomists for standard genome sequencing and annotation.</title>
        <authorList>
            <consortium name="The Broad Institute Genomics Platform"/>
            <consortium name="The Broad Institute Genome Sequencing Center for Infectious Disease"/>
            <person name="Wu L."/>
            <person name="Ma J."/>
        </authorList>
    </citation>
    <scope>NUCLEOTIDE SEQUENCE [LARGE SCALE GENOMIC DNA]</scope>
    <source>
        <strain evidence="3">CCUG 60524</strain>
    </source>
</reference>
<dbReference type="RefSeq" id="WP_386078683.1">
    <property type="nucleotide sequence ID" value="NZ_JBHTJT010000059.1"/>
</dbReference>
<keyword evidence="1" id="KW-1133">Transmembrane helix</keyword>
<comment type="caution">
    <text evidence="2">The sequence shown here is derived from an EMBL/GenBank/DDBJ whole genome shotgun (WGS) entry which is preliminary data.</text>
</comment>
<evidence type="ECO:0008006" key="4">
    <source>
        <dbReference type="Google" id="ProtNLM"/>
    </source>
</evidence>
<dbReference type="EMBL" id="JBHTJT010000059">
    <property type="protein sequence ID" value="MFD0982555.1"/>
    <property type="molecule type" value="Genomic_DNA"/>
</dbReference>
<feature type="transmembrane region" description="Helical" evidence="1">
    <location>
        <begin position="20"/>
        <end position="43"/>
    </location>
</feature>
<evidence type="ECO:0000313" key="2">
    <source>
        <dbReference type="EMBL" id="MFD0982555.1"/>
    </source>
</evidence>
<keyword evidence="1" id="KW-0472">Membrane</keyword>
<evidence type="ECO:0000313" key="3">
    <source>
        <dbReference type="Proteomes" id="UP001597108"/>
    </source>
</evidence>
<feature type="transmembrane region" description="Helical" evidence="1">
    <location>
        <begin position="73"/>
        <end position="97"/>
    </location>
</feature>
<keyword evidence="3" id="KW-1185">Reference proteome</keyword>